<keyword evidence="3" id="KW-0680">Restriction system</keyword>
<dbReference type="GO" id="GO:0009307">
    <property type="term" value="P:DNA restriction-modification system"/>
    <property type="evidence" value="ECO:0007669"/>
    <property type="project" value="UniProtKB-KW"/>
</dbReference>
<organism evidence="5">
    <name type="scientific">uncultured Sulfurovum sp</name>
    <dbReference type="NCBI Taxonomy" id="269237"/>
    <lineage>
        <taxon>Bacteria</taxon>
        <taxon>Pseudomonadati</taxon>
        <taxon>Campylobacterota</taxon>
        <taxon>Epsilonproteobacteria</taxon>
        <taxon>Campylobacterales</taxon>
        <taxon>Sulfurovaceae</taxon>
        <taxon>Sulfurovum</taxon>
        <taxon>environmental samples</taxon>
    </lineage>
</organism>
<sequence length="130" mass="15052">MGYTTNWQVLNAKDFGVPQNRERTIIIGALNGVKFDFSKLEKQNVIPIKDILEEENDSFEYLEESDYTLIENPKRQPSGLIFIGYRNKNIRIKGTRSDTLHLSRVHKHPNRIYSSEGTRNLVLFISLLKG</sequence>
<dbReference type="GO" id="GO:0003886">
    <property type="term" value="F:DNA (cytosine-5-)-methyltransferase activity"/>
    <property type="evidence" value="ECO:0007669"/>
    <property type="project" value="UniProtKB-EC"/>
</dbReference>
<gene>
    <name evidence="5" type="ORF">HELGO_WM28860</name>
</gene>
<dbReference type="SUPFAM" id="SSF53335">
    <property type="entry name" value="S-adenosyl-L-methionine-dependent methyltransferases"/>
    <property type="match status" value="1"/>
</dbReference>
<accession>A0A6S6S0I2</accession>
<name>A0A6S6S0I2_9BACT</name>
<proteinExistence type="predicted"/>
<dbReference type="InterPro" id="IPR029063">
    <property type="entry name" value="SAM-dependent_MTases_sf"/>
</dbReference>
<dbReference type="AlphaFoldDB" id="A0A6S6S0I2"/>
<dbReference type="InterPro" id="IPR001525">
    <property type="entry name" value="C5_MeTfrase"/>
</dbReference>
<evidence type="ECO:0000256" key="3">
    <source>
        <dbReference type="ARBA" id="ARBA00022747"/>
    </source>
</evidence>
<reference evidence="5" key="1">
    <citation type="submission" date="2020-01" db="EMBL/GenBank/DDBJ databases">
        <authorList>
            <person name="Meier V. D."/>
            <person name="Meier V D."/>
        </authorList>
    </citation>
    <scope>NUCLEOTIDE SEQUENCE</scope>
    <source>
        <strain evidence="5">HLG_WM_MAG_05</strain>
    </source>
</reference>
<comment type="catalytic activity">
    <reaction evidence="4">
        <text>a 2'-deoxycytidine in DNA + S-adenosyl-L-methionine = a 5-methyl-2'-deoxycytidine in DNA + S-adenosyl-L-homocysteine + H(+)</text>
        <dbReference type="Rhea" id="RHEA:13681"/>
        <dbReference type="Rhea" id="RHEA-COMP:11369"/>
        <dbReference type="Rhea" id="RHEA-COMP:11370"/>
        <dbReference type="ChEBI" id="CHEBI:15378"/>
        <dbReference type="ChEBI" id="CHEBI:57856"/>
        <dbReference type="ChEBI" id="CHEBI:59789"/>
        <dbReference type="ChEBI" id="CHEBI:85452"/>
        <dbReference type="ChEBI" id="CHEBI:85454"/>
        <dbReference type="EC" id="2.1.1.37"/>
    </reaction>
</comment>
<evidence type="ECO:0000256" key="1">
    <source>
        <dbReference type="ARBA" id="ARBA00022603"/>
    </source>
</evidence>
<dbReference type="GO" id="GO:0032259">
    <property type="term" value="P:methylation"/>
    <property type="evidence" value="ECO:0007669"/>
    <property type="project" value="UniProtKB-KW"/>
</dbReference>
<protein>
    <submittedName>
        <fullName evidence="5">DNA-cytosine methyltransferase</fullName>
    </submittedName>
</protein>
<evidence type="ECO:0000313" key="5">
    <source>
        <dbReference type="EMBL" id="CAA6801881.1"/>
    </source>
</evidence>
<dbReference type="EMBL" id="CACVAU010000005">
    <property type="protein sequence ID" value="CAA6801881.1"/>
    <property type="molecule type" value="Genomic_DNA"/>
</dbReference>
<dbReference type="Gene3D" id="3.40.50.150">
    <property type="entry name" value="Vaccinia Virus protein VP39"/>
    <property type="match status" value="1"/>
</dbReference>
<evidence type="ECO:0000256" key="4">
    <source>
        <dbReference type="ARBA" id="ARBA00047422"/>
    </source>
</evidence>
<evidence type="ECO:0000256" key="2">
    <source>
        <dbReference type="ARBA" id="ARBA00022679"/>
    </source>
</evidence>
<keyword evidence="2 5" id="KW-0808">Transferase</keyword>
<keyword evidence="1 5" id="KW-0489">Methyltransferase</keyword>
<dbReference type="Pfam" id="PF00145">
    <property type="entry name" value="DNA_methylase"/>
    <property type="match status" value="1"/>
</dbReference>